<protein>
    <recommendedName>
        <fullName evidence="2">Histidine kinase/HSP90-like ATPase domain-containing protein</fullName>
    </recommendedName>
</protein>
<dbReference type="AlphaFoldDB" id="A0A0F9MG28"/>
<proteinExistence type="predicted"/>
<dbReference type="EMBL" id="LAZR01004873">
    <property type="protein sequence ID" value="KKN04829.1"/>
    <property type="molecule type" value="Genomic_DNA"/>
</dbReference>
<comment type="caution">
    <text evidence="1">The sequence shown here is derived from an EMBL/GenBank/DDBJ whole genome shotgun (WGS) entry which is preliminary data.</text>
</comment>
<evidence type="ECO:0000313" key="1">
    <source>
        <dbReference type="EMBL" id="KKN04829.1"/>
    </source>
</evidence>
<dbReference type="Gene3D" id="3.30.565.10">
    <property type="entry name" value="Histidine kinase-like ATPase, C-terminal domain"/>
    <property type="match status" value="1"/>
</dbReference>
<gene>
    <name evidence="1" type="ORF">LCGC14_1093520</name>
</gene>
<dbReference type="InterPro" id="IPR036890">
    <property type="entry name" value="HATPase_C_sf"/>
</dbReference>
<sequence>MENLKVNENNGNGTRREFVPGKQLLKLMMKYQGTDKKKALIEVLQNALDSEATEINICVNTNQIIVQDNGIGMTDEVIRKYFEVIGESSKRNDKTKIGFFGIGVLQMMQYGKLTITTLNKQIEVDVLANGLSYDIEEIDEFYQGTNVVIDLYDEYKMDDWGQSRMLRNIKSVLYMPKIKITMNGKEYIREVKYNTKVKHNDFEAFIENDQISRLFSQGLYVRRMDAYGGISFNSNKKLELNFARNAIIDSDGKKELYSFVRQIEEAMVSGKNRFSKDSGLEIVRRYMNGKISLDTIRNKELIKTVNGMSYSIEMLKGFDKIYFAKEGSRLADKAVQKGLMVIDEDYLNFFRIVKDQPEMEKYRVSIMSKLPANLLDDEKDKVVKKEEVIKNVVYQVYYYAARRMNSEVFEGLSIREIKVGQSKTSKGWTDGSEYIVINKNVINEGRVFEEYIMDAYELLCHEYAHDTNSKETNTHGPEFYERFHQIFKDTCKAMGSFLSDNRFATLRREADSDGFLVKKSK</sequence>
<reference evidence="1" key="1">
    <citation type="journal article" date="2015" name="Nature">
        <title>Complex archaea that bridge the gap between prokaryotes and eukaryotes.</title>
        <authorList>
            <person name="Spang A."/>
            <person name="Saw J.H."/>
            <person name="Jorgensen S.L."/>
            <person name="Zaremba-Niedzwiedzka K."/>
            <person name="Martijn J."/>
            <person name="Lind A.E."/>
            <person name="van Eijk R."/>
            <person name="Schleper C."/>
            <person name="Guy L."/>
            <person name="Ettema T.J."/>
        </authorList>
    </citation>
    <scope>NUCLEOTIDE SEQUENCE</scope>
</reference>
<organism evidence="1">
    <name type="scientific">marine sediment metagenome</name>
    <dbReference type="NCBI Taxonomy" id="412755"/>
    <lineage>
        <taxon>unclassified sequences</taxon>
        <taxon>metagenomes</taxon>
        <taxon>ecological metagenomes</taxon>
    </lineage>
</organism>
<dbReference type="Pfam" id="PF13589">
    <property type="entry name" value="HATPase_c_3"/>
    <property type="match status" value="1"/>
</dbReference>
<evidence type="ECO:0008006" key="2">
    <source>
        <dbReference type="Google" id="ProtNLM"/>
    </source>
</evidence>
<accession>A0A0F9MG28</accession>
<name>A0A0F9MG28_9ZZZZ</name>
<dbReference type="SUPFAM" id="SSF55874">
    <property type="entry name" value="ATPase domain of HSP90 chaperone/DNA topoisomerase II/histidine kinase"/>
    <property type="match status" value="1"/>
</dbReference>